<dbReference type="PANTHER" id="PTHR43267:SF1">
    <property type="entry name" value="TRNA THREONYLCARBAMOYLADENOSINE DEHYDRATASE"/>
    <property type="match status" value="1"/>
</dbReference>
<dbReference type="InterPro" id="IPR032701">
    <property type="entry name" value="Prok-E2_B_dom"/>
</dbReference>
<dbReference type="GO" id="GO:0008641">
    <property type="term" value="F:ubiquitin-like modifier activating enzyme activity"/>
    <property type="evidence" value="ECO:0007669"/>
    <property type="project" value="InterPro"/>
</dbReference>
<evidence type="ECO:0000259" key="1">
    <source>
        <dbReference type="Pfam" id="PF00899"/>
    </source>
</evidence>
<sequence length="585" mass="66724">MDLNVIEKVLYACSDVHNVKVVDMTIFREEEYQKIIECDLSVAKQVVPIVVAVPQNWQRTLIDIYIAQNMTFPFIPHVDIKGKFCLFETEGVLIDQNLGGIILQSIEKAKEIIEDGLARTNREDFIEEFESYWLQLPSIRLAKVDVVGIQHIGVVKYFTKTAKRYKKESYAKYMQRAKSGKIYVSQDPQKLKHYYKENESVNIRNGVYINIEVEDFLFPPDARYIDINEYFQNILRYVDVKEFQAISSKISSDKLIIFAIKQPNGVSTVLGFLLEKCMISFENAVCRLRSVSQITPILIDRIDKQYLMTRSNEVSNILADKKVLLIGCGSLGGYIANELVKAGIEKMMLLDADHLYENNVFRHLLGLEYVGQYKCVALQNYFEKNIPDLKISSLAEKIEEAVQEGNIEFGEYDLIISATGDHNVNRWINQYVMSNKLMVPVVYAWNEVLGVGNHVAYIEYGNVGCYECFIGRDEDTGELYDRTAYCRSGQKVVQKVAGCGSSFIPYGSTISLKTAGMCVDTIKKIFEGRYSDNIIISAKGDDYHFKRAGLQVSNKYLNQKDSIVECNGKLFAQPRCKFCGEKYGD</sequence>
<dbReference type="InterPro" id="IPR035985">
    <property type="entry name" value="Ubiquitin-activating_enz"/>
</dbReference>
<dbReference type="InterPro" id="IPR000594">
    <property type="entry name" value="ThiF_NAD_FAD-bd"/>
</dbReference>
<proteinExistence type="predicted"/>
<dbReference type="Gene3D" id="3.40.50.720">
    <property type="entry name" value="NAD(P)-binding Rossmann-like Domain"/>
    <property type="match status" value="1"/>
</dbReference>
<dbReference type="Pfam" id="PF00899">
    <property type="entry name" value="ThiF"/>
    <property type="match status" value="1"/>
</dbReference>
<dbReference type="EMBL" id="CZBV01000006">
    <property type="protein sequence ID" value="CUQ88381.1"/>
    <property type="molecule type" value="Genomic_DNA"/>
</dbReference>
<dbReference type="GO" id="GO:0016779">
    <property type="term" value="F:nucleotidyltransferase activity"/>
    <property type="evidence" value="ECO:0007669"/>
    <property type="project" value="UniProtKB-KW"/>
</dbReference>
<dbReference type="PANTHER" id="PTHR43267">
    <property type="entry name" value="TRNA THREONYLCARBAMOYLADENOSINE DEHYDRATASE"/>
    <property type="match status" value="1"/>
</dbReference>
<accession>A0A174ZWY3</accession>
<dbReference type="GO" id="GO:0061504">
    <property type="term" value="P:cyclic threonylcarbamoyladenosine biosynthetic process"/>
    <property type="evidence" value="ECO:0007669"/>
    <property type="project" value="TreeGrafter"/>
</dbReference>
<organism evidence="3 4">
    <name type="scientific">Lachnospira eligens</name>
    <dbReference type="NCBI Taxonomy" id="39485"/>
    <lineage>
        <taxon>Bacteria</taxon>
        <taxon>Bacillati</taxon>
        <taxon>Bacillota</taxon>
        <taxon>Clostridia</taxon>
        <taxon>Lachnospirales</taxon>
        <taxon>Lachnospiraceae</taxon>
        <taxon>Lachnospira</taxon>
    </lineage>
</organism>
<dbReference type="EC" id="2.7.7.73" evidence="3"/>
<dbReference type="CDD" id="cd01483">
    <property type="entry name" value="E1_enzyme_family"/>
    <property type="match status" value="1"/>
</dbReference>
<dbReference type="AlphaFoldDB" id="A0A174ZWY3"/>
<dbReference type="RefSeq" id="WP_055287788.1">
    <property type="nucleotide sequence ID" value="NZ_CABIXW010000006.1"/>
</dbReference>
<feature type="domain" description="Prokaryotic E2 family B" evidence="2">
    <location>
        <begin position="27"/>
        <end position="134"/>
    </location>
</feature>
<dbReference type="GO" id="GO:0061503">
    <property type="term" value="F:tRNA threonylcarbamoyladenosine dehydratase"/>
    <property type="evidence" value="ECO:0007669"/>
    <property type="project" value="TreeGrafter"/>
</dbReference>
<keyword evidence="3" id="KW-0808">Transferase</keyword>
<reference evidence="3 4" key="1">
    <citation type="submission" date="2015-09" db="EMBL/GenBank/DDBJ databases">
        <authorList>
            <consortium name="Pathogen Informatics"/>
        </authorList>
    </citation>
    <scope>NUCLEOTIDE SEQUENCE [LARGE SCALE GENOMIC DNA]</scope>
    <source>
        <strain evidence="3 4">2789STDY5834878</strain>
    </source>
</reference>
<protein>
    <submittedName>
        <fullName evidence="3">Sulfur carrier protein ThiS adenylyltransferase</fullName>
        <ecNumber evidence="3">2.7.7.73</ecNumber>
    </submittedName>
</protein>
<evidence type="ECO:0000259" key="2">
    <source>
        <dbReference type="Pfam" id="PF14461"/>
    </source>
</evidence>
<feature type="domain" description="THIF-type NAD/FAD binding fold" evidence="1">
    <location>
        <begin position="317"/>
        <end position="478"/>
    </location>
</feature>
<name>A0A174ZWY3_9FIRM</name>
<dbReference type="InterPro" id="IPR045886">
    <property type="entry name" value="ThiF/MoeB/HesA"/>
</dbReference>
<dbReference type="Proteomes" id="UP000095780">
    <property type="component" value="Unassembled WGS sequence"/>
</dbReference>
<dbReference type="SUPFAM" id="SSF69572">
    <property type="entry name" value="Activating enzymes of the ubiquitin-like proteins"/>
    <property type="match status" value="1"/>
</dbReference>
<evidence type="ECO:0000313" key="4">
    <source>
        <dbReference type="Proteomes" id="UP000095780"/>
    </source>
</evidence>
<dbReference type="Pfam" id="PF14461">
    <property type="entry name" value="Prok-E2_B"/>
    <property type="match status" value="1"/>
</dbReference>
<gene>
    <name evidence="3" type="primary">thiF_2</name>
    <name evidence="3" type="ORF">ERS852492_02247</name>
</gene>
<keyword evidence="3" id="KW-0548">Nucleotidyltransferase</keyword>
<evidence type="ECO:0000313" key="3">
    <source>
        <dbReference type="EMBL" id="CUQ88381.1"/>
    </source>
</evidence>